<feature type="region of interest" description="Disordered" evidence="2">
    <location>
        <begin position="262"/>
        <end position="284"/>
    </location>
</feature>
<feature type="region of interest" description="Disordered" evidence="2">
    <location>
        <begin position="834"/>
        <end position="863"/>
    </location>
</feature>
<sequence length="863" mass="95379">VSPISPEVQNFDSPFPVFPSQKQNPHKEQYAIDDGMAGLNLEDYRIPDEAPRPGTAGRTRATPQRQPIPPPQQQWREPPRPSQRQMRGGYQNMPGGNRPRPGPPSPSHAAFGPNSQRSMTMPHSRPHGQGFRPEPPAQWTEPGPAAGYHGPESPSYIPPRPSTSSSNRHQGLTNQNRGYNDGLPESQSSHPPRAYDQNNARRGSLDDVYDTYYDNQAPVAQQRQIFPPVTREVQIEAEMPNFELQASSRPMHQKQDAVPVAQLGSGDSYNDYHGQTQNSEPNQKEFVFEMPGDMPAILPVQRMNPGHMERNNDPYSHGDGRKTAPPVAQEQGYSPHPNQQFYKPGYPQMHRNASGHSQRSDPGPRPQGDGRMGLQQEMVQRTPSANQGQGLQQGTMQRNLSTNQGQGLPHNGRPGLPQARRSNPDALPQHPTPVRPGLMESNSGGNSRPPPVRQYATDPPLSRQATMQSSAPANSKPSAERRVSGPVTQQELDNLRPLVKSGSADNKTQLKYAKKLIEAADVLTRTMEQRSAAKARERFILDAHKVIKKLVSNGYPDAMFYLADCYGQGLLGLAVDNKEAFKLYQSAAKGGHAQGAYRTAVCCEMGSEEGGGTHKDPLKAVQWYKRAAALGDVSAMYKMGMILLKGLLGQQRNLGDALTWLKRAAERADEDNPHALHELGTLYESPVQNDKIIRDEAYAFSLFKQAADLGYKHSQFRVAEAYEHGLFGCPVDARASIAWYSKAAAQEEHNSGLALSGWYLTGAQGILEQSDTEAYLWARKAACANPPLAKAMFAMGYFTETGIGCPRSLEEAKRWYGRAAAYDFPKAKERLEELKRGGAKAQKSRERLSRTNQKQNEENCVIM</sequence>
<reference evidence="3" key="1">
    <citation type="journal article" date="2020" name="Stud. Mycol.">
        <title>101 Dothideomycetes genomes: a test case for predicting lifestyles and emergence of pathogens.</title>
        <authorList>
            <person name="Haridas S."/>
            <person name="Albert R."/>
            <person name="Binder M."/>
            <person name="Bloem J."/>
            <person name="Labutti K."/>
            <person name="Salamov A."/>
            <person name="Andreopoulos B."/>
            <person name="Baker S."/>
            <person name="Barry K."/>
            <person name="Bills G."/>
            <person name="Bluhm B."/>
            <person name="Cannon C."/>
            <person name="Castanera R."/>
            <person name="Culley D."/>
            <person name="Daum C."/>
            <person name="Ezra D."/>
            <person name="Gonzalez J."/>
            <person name="Henrissat B."/>
            <person name="Kuo A."/>
            <person name="Liang C."/>
            <person name="Lipzen A."/>
            <person name="Lutzoni F."/>
            <person name="Magnuson J."/>
            <person name="Mondo S."/>
            <person name="Nolan M."/>
            <person name="Ohm R."/>
            <person name="Pangilinan J."/>
            <person name="Park H.-J."/>
            <person name="Ramirez L."/>
            <person name="Alfaro M."/>
            <person name="Sun H."/>
            <person name="Tritt A."/>
            <person name="Yoshinaga Y."/>
            <person name="Zwiers L.-H."/>
            <person name="Turgeon B."/>
            <person name="Goodwin S."/>
            <person name="Spatafora J."/>
            <person name="Crous P."/>
            <person name="Grigoriev I."/>
        </authorList>
    </citation>
    <scope>NUCLEOTIDE SEQUENCE</scope>
    <source>
        <strain evidence="3">CBS 101060</strain>
    </source>
</reference>
<evidence type="ECO:0000313" key="3">
    <source>
        <dbReference type="EMBL" id="KAF2839968.1"/>
    </source>
</evidence>
<feature type="region of interest" description="Disordered" evidence="2">
    <location>
        <begin position="399"/>
        <end position="502"/>
    </location>
</feature>
<keyword evidence="1" id="KW-0677">Repeat</keyword>
<accession>A0A9P4VQL1</accession>
<feature type="non-terminal residue" evidence="3">
    <location>
        <position position="1"/>
    </location>
</feature>
<dbReference type="SUPFAM" id="SSF81901">
    <property type="entry name" value="HCP-like"/>
    <property type="match status" value="2"/>
</dbReference>
<keyword evidence="4" id="KW-1185">Reference proteome</keyword>
<comment type="caution">
    <text evidence="3">The sequence shown here is derived from an EMBL/GenBank/DDBJ whole genome shotgun (WGS) entry which is preliminary data.</text>
</comment>
<name>A0A9P4VQL1_9PEZI</name>
<feature type="compositionally biased region" description="Polar residues" evidence="2">
    <location>
        <begin position="162"/>
        <end position="178"/>
    </location>
</feature>
<dbReference type="InterPro" id="IPR006597">
    <property type="entry name" value="Sel1-like"/>
</dbReference>
<gene>
    <name evidence="3" type="ORF">M501DRAFT_933265</name>
</gene>
<feature type="compositionally biased region" description="Basic and acidic residues" evidence="2">
    <location>
        <begin position="307"/>
        <end position="322"/>
    </location>
</feature>
<dbReference type="EMBL" id="MU006094">
    <property type="protein sequence ID" value="KAF2839968.1"/>
    <property type="molecule type" value="Genomic_DNA"/>
</dbReference>
<organism evidence="3 4">
    <name type="scientific">Patellaria atrata CBS 101060</name>
    <dbReference type="NCBI Taxonomy" id="1346257"/>
    <lineage>
        <taxon>Eukaryota</taxon>
        <taxon>Fungi</taxon>
        <taxon>Dikarya</taxon>
        <taxon>Ascomycota</taxon>
        <taxon>Pezizomycotina</taxon>
        <taxon>Dothideomycetes</taxon>
        <taxon>Dothideomycetes incertae sedis</taxon>
        <taxon>Patellariales</taxon>
        <taxon>Patellariaceae</taxon>
        <taxon>Patellaria</taxon>
    </lineage>
</organism>
<feature type="compositionally biased region" description="Polar residues" evidence="2">
    <location>
        <begin position="265"/>
        <end position="281"/>
    </location>
</feature>
<evidence type="ECO:0008006" key="5">
    <source>
        <dbReference type="Google" id="ProtNLM"/>
    </source>
</evidence>
<feature type="region of interest" description="Disordered" evidence="2">
    <location>
        <begin position="296"/>
        <end position="371"/>
    </location>
</feature>
<evidence type="ECO:0000256" key="1">
    <source>
        <dbReference type="ARBA" id="ARBA00022737"/>
    </source>
</evidence>
<proteinExistence type="predicted"/>
<dbReference type="Gene3D" id="1.25.40.10">
    <property type="entry name" value="Tetratricopeptide repeat domain"/>
    <property type="match status" value="2"/>
</dbReference>
<dbReference type="InterPro" id="IPR051726">
    <property type="entry name" value="Chitin_Synth_Reg"/>
</dbReference>
<feature type="region of interest" description="Disordered" evidence="2">
    <location>
        <begin position="1"/>
        <end position="210"/>
    </location>
</feature>
<dbReference type="PANTHER" id="PTHR46430">
    <property type="entry name" value="PROTEIN SKT5-RELATED"/>
    <property type="match status" value="1"/>
</dbReference>
<dbReference type="OrthoDB" id="272077at2759"/>
<evidence type="ECO:0000256" key="2">
    <source>
        <dbReference type="SAM" id="MobiDB-lite"/>
    </source>
</evidence>
<evidence type="ECO:0000313" key="4">
    <source>
        <dbReference type="Proteomes" id="UP000799429"/>
    </source>
</evidence>
<feature type="compositionally biased region" description="Polar residues" evidence="2">
    <location>
        <begin position="185"/>
        <end position="201"/>
    </location>
</feature>
<feature type="compositionally biased region" description="Basic and acidic residues" evidence="2">
    <location>
        <begin position="42"/>
        <end position="51"/>
    </location>
</feature>
<dbReference type="PANTHER" id="PTHR46430:SF3">
    <property type="entry name" value="ACTIVATOR OF C KINASE PROTEIN 1"/>
    <property type="match status" value="1"/>
</dbReference>
<feature type="compositionally biased region" description="Polar residues" evidence="2">
    <location>
        <begin position="463"/>
        <end position="477"/>
    </location>
</feature>
<dbReference type="SMART" id="SM00671">
    <property type="entry name" value="SEL1"/>
    <property type="match status" value="7"/>
</dbReference>
<dbReference type="InterPro" id="IPR011990">
    <property type="entry name" value="TPR-like_helical_dom_sf"/>
</dbReference>
<dbReference type="Proteomes" id="UP000799429">
    <property type="component" value="Unassembled WGS sequence"/>
</dbReference>
<protein>
    <recommendedName>
        <fullName evidence="5">HCP-like protein</fullName>
    </recommendedName>
</protein>
<dbReference type="AlphaFoldDB" id="A0A9P4VQL1"/>
<dbReference type="Pfam" id="PF08238">
    <property type="entry name" value="Sel1"/>
    <property type="match status" value="7"/>
</dbReference>